<reference evidence="13 14" key="1">
    <citation type="submission" date="2018-05" db="EMBL/GenBank/DDBJ databases">
        <title>Genomic Encyclopedia of Type Strains, Phase IV (KMG-IV): sequencing the most valuable type-strain genomes for metagenomic binning, comparative biology and taxonomic classification.</title>
        <authorList>
            <person name="Goeker M."/>
        </authorList>
    </citation>
    <scope>NUCLEOTIDE SEQUENCE [LARGE SCALE GENOMIC DNA]</scope>
    <source>
        <strain evidence="13 14">DSM 3183</strain>
    </source>
</reference>
<accession>A0A2V3UQ56</accession>
<proteinExistence type="inferred from homology"/>
<dbReference type="Gene3D" id="3.90.1170.40">
    <property type="entry name" value="Molybdopterin biosynthesis MoaE subunit"/>
    <property type="match status" value="1"/>
</dbReference>
<gene>
    <name evidence="13" type="ORF">C7451_12020</name>
</gene>
<evidence type="ECO:0000256" key="9">
    <source>
        <dbReference type="ARBA" id="ARBA00030407"/>
    </source>
</evidence>
<dbReference type="EMBL" id="QJJM01000020">
    <property type="protein sequence ID" value="PXW68160.1"/>
    <property type="molecule type" value="Genomic_DNA"/>
</dbReference>
<dbReference type="AlphaFoldDB" id="A0A2V3UQ56"/>
<comment type="subunit">
    <text evidence="7">Heterotetramer of 2 MoaD subunits and 2 MoaE subunits. Also stable as homodimer. The enzyme changes between these two forms during catalysis.</text>
</comment>
<organism evidence="13 14">
    <name type="scientific">Blastomonas natatoria</name>
    <dbReference type="NCBI Taxonomy" id="34015"/>
    <lineage>
        <taxon>Bacteria</taxon>
        <taxon>Pseudomonadati</taxon>
        <taxon>Pseudomonadota</taxon>
        <taxon>Alphaproteobacteria</taxon>
        <taxon>Sphingomonadales</taxon>
        <taxon>Sphingomonadaceae</taxon>
        <taxon>Blastomonas</taxon>
    </lineage>
</organism>
<comment type="function">
    <text evidence="6">Converts molybdopterin precursor Z into molybdopterin. This requires the incorporation of two sulfur atoms into precursor Z to generate a dithiolene group. The sulfur is provided by MoaD.</text>
</comment>
<comment type="caution">
    <text evidence="13">The sequence shown here is derived from an EMBL/GenBank/DDBJ whole genome shotgun (WGS) entry which is preliminary data.</text>
</comment>
<evidence type="ECO:0000256" key="3">
    <source>
        <dbReference type="ARBA" id="ARBA00011950"/>
    </source>
</evidence>
<evidence type="ECO:0000256" key="8">
    <source>
        <dbReference type="ARBA" id="ARBA00029745"/>
    </source>
</evidence>
<evidence type="ECO:0000256" key="1">
    <source>
        <dbReference type="ARBA" id="ARBA00005046"/>
    </source>
</evidence>
<evidence type="ECO:0000256" key="6">
    <source>
        <dbReference type="ARBA" id="ARBA00025448"/>
    </source>
</evidence>
<evidence type="ECO:0000256" key="12">
    <source>
        <dbReference type="ARBA" id="ARBA00049878"/>
    </source>
</evidence>
<evidence type="ECO:0000313" key="13">
    <source>
        <dbReference type="EMBL" id="PXW68160.1"/>
    </source>
</evidence>
<evidence type="ECO:0000256" key="11">
    <source>
        <dbReference type="ARBA" id="ARBA00032474"/>
    </source>
</evidence>
<dbReference type="OrthoDB" id="9803224at2"/>
<dbReference type="Pfam" id="PF02391">
    <property type="entry name" value="MoaE"/>
    <property type="match status" value="1"/>
</dbReference>
<evidence type="ECO:0000313" key="14">
    <source>
        <dbReference type="Proteomes" id="UP000248014"/>
    </source>
</evidence>
<evidence type="ECO:0000256" key="7">
    <source>
        <dbReference type="ARBA" id="ARBA00026066"/>
    </source>
</evidence>
<evidence type="ECO:0000256" key="5">
    <source>
        <dbReference type="ARBA" id="ARBA00023150"/>
    </source>
</evidence>
<keyword evidence="5" id="KW-0501">Molybdenum cofactor biosynthesis</keyword>
<keyword evidence="14" id="KW-1185">Reference proteome</keyword>
<evidence type="ECO:0000256" key="4">
    <source>
        <dbReference type="ARBA" id="ARBA00013858"/>
    </source>
</evidence>
<dbReference type="GO" id="GO:0030366">
    <property type="term" value="F:molybdopterin synthase activity"/>
    <property type="evidence" value="ECO:0007669"/>
    <property type="project" value="UniProtKB-EC"/>
</dbReference>
<dbReference type="RefSeq" id="WP_110300290.1">
    <property type="nucleotide sequence ID" value="NZ_QJJM01000020.1"/>
</dbReference>
<comment type="catalytic activity">
    <reaction evidence="12">
        <text>2 [molybdopterin-synthase sulfur-carrier protein]-C-terminal-Gly-aminoethanethioate + cyclic pyranopterin phosphate + H2O = molybdopterin + 2 [molybdopterin-synthase sulfur-carrier protein]-C-terminal Gly-Gly + 2 H(+)</text>
        <dbReference type="Rhea" id="RHEA:26333"/>
        <dbReference type="Rhea" id="RHEA-COMP:12202"/>
        <dbReference type="Rhea" id="RHEA-COMP:19907"/>
        <dbReference type="ChEBI" id="CHEBI:15377"/>
        <dbReference type="ChEBI" id="CHEBI:15378"/>
        <dbReference type="ChEBI" id="CHEBI:58698"/>
        <dbReference type="ChEBI" id="CHEBI:59648"/>
        <dbReference type="ChEBI" id="CHEBI:90778"/>
        <dbReference type="ChEBI" id="CHEBI:232372"/>
        <dbReference type="EC" id="2.8.1.12"/>
    </reaction>
</comment>
<dbReference type="InterPro" id="IPR036563">
    <property type="entry name" value="MoaE_sf"/>
</dbReference>
<comment type="similarity">
    <text evidence="2">Belongs to the MoaE family.</text>
</comment>
<dbReference type="PANTHER" id="PTHR23404">
    <property type="entry name" value="MOLYBDOPTERIN SYNTHASE RELATED"/>
    <property type="match status" value="1"/>
</dbReference>
<evidence type="ECO:0000256" key="10">
    <source>
        <dbReference type="ARBA" id="ARBA00030781"/>
    </source>
</evidence>
<dbReference type="GO" id="GO:0006777">
    <property type="term" value="P:Mo-molybdopterin cofactor biosynthetic process"/>
    <property type="evidence" value="ECO:0007669"/>
    <property type="project" value="UniProtKB-KW"/>
</dbReference>
<protein>
    <recommendedName>
        <fullName evidence="4">Molybdopterin synthase catalytic subunit</fullName>
        <ecNumber evidence="3">2.8.1.12</ecNumber>
    </recommendedName>
    <alternativeName>
        <fullName evidence="10">MPT synthase subunit 2</fullName>
    </alternativeName>
    <alternativeName>
        <fullName evidence="8">Molybdenum cofactor biosynthesis protein E</fullName>
    </alternativeName>
    <alternativeName>
        <fullName evidence="9">Molybdopterin-converting factor large subunit</fullName>
    </alternativeName>
    <alternativeName>
        <fullName evidence="11">Molybdopterin-converting factor subunit 2</fullName>
    </alternativeName>
</protein>
<sequence length="157" mass="17419">MRRRVRIVAQAFDPEAEISIFRRSLEAAGAIVTFTGQVRASSADGHVSSLHLQHYPGMTERGIDAILDEAAQRWPLEAALVIHRVGDMDPFDPIVLVATASAHRRAAFEAADFLMDYLKSRALFWKSETNAAGRIWVEPRAEDYADARRWDDAPGGG</sequence>
<dbReference type="SUPFAM" id="SSF54690">
    <property type="entry name" value="Molybdopterin synthase subunit MoaE"/>
    <property type="match status" value="1"/>
</dbReference>
<comment type="pathway">
    <text evidence="1">Cofactor biosynthesis; molybdopterin biosynthesis.</text>
</comment>
<dbReference type="InterPro" id="IPR003448">
    <property type="entry name" value="Mopterin_biosynth_MoaE"/>
</dbReference>
<dbReference type="Proteomes" id="UP000248014">
    <property type="component" value="Unassembled WGS sequence"/>
</dbReference>
<evidence type="ECO:0000256" key="2">
    <source>
        <dbReference type="ARBA" id="ARBA00005426"/>
    </source>
</evidence>
<dbReference type="EC" id="2.8.1.12" evidence="3"/>
<dbReference type="CDD" id="cd00756">
    <property type="entry name" value="MoaE"/>
    <property type="match status" value="1"/>
</dbReference>
<name>A0A2V3UQ56_9SPHN</name>
<dbReference type="UniPathway" id="UPA00344"/>